<organism evidence="3 4">
    <name type="scientific">Streptomyces endocoffeicus</name>
    <dbReference type="NCBI Taxonomy" id="2898945"/>
    <lineage>
        <taxon>Bacteria</taxon>
        <taxon>Bacillati</taxon>
        <taxon>Actinomycetota</taxon>
        <taxon>Actinomycetes</taxon>
        <taxon>Kitasatosporales</taxon>
        <taxon>Streptomycetaceae</taxon>
        <taxon>Streptomyces</taxon>
    </lineage>
</organism>
<evidence type="ECO:0000256" key="2">
    <source>
        <dbReference type="SAM" id="MobiDB-lite"/>
    </source>
</evidence>
<feature type="coiled-coil region" evidence="1">
    <location>
        <begin position="115"/>
        <end position="149"/>
    </location>
</feature>
<evidence type="ECO:0008006" key="5">
    <source>
        <dbReference type="Google" id="ProtNLM"/>
    </source>
</evidence>
<dbReference type="EMBL" id="JAERRG010000009">
    <property type="protein sequence ID" value="MBL1115419.1"/>
    <property type="molecule type" value="Genomic_DNA"/>
</dbReference>
<evidence type="ECO:0000313" key="4">
    <source>
        <dbReference type="Proteomes" id="UP000621510"/>
    </source>
</evidence>
<proteinExistence type="predicted"/>
<sequence>MHEPATWLRPEYQSREDELIHLSAAADMVGVTRSAVSNWAARHGNFPKIVLLTGAPRRRTKWVVRAEFVAFARQQLNKKPGSPAGNSKPRRSRTVIETERAAHWEAQIKRLTGLEAKQAAALKRTREALRRAERNLEAARAGLAAEIQAVQQITNP</sequence>
<keyword evidence="1" id="KW-0175">Coiled coil</keyword>
<reference evidence="3 4" key="1">
    <citation type="submission" date="2021-01" db="EMBL/GenBank/DDBJ databases">
        <title>WGS of actinomycetes isolated from Thailand.</title>
        <authorList>
            <person name="Thawai C."/>
        </authorList>
    </citation>
    <scope>NUCLEOTIDE SEQUENCE [LARGE SCALE GENOMIC DNA]</scope>
    <source>
        <strain evidence="3 4">CA3R110</strain>
    </source>
</reference>
<keyword evidence="4" id="KW-1185">Reference proteome</keyword>
<comment type="caution">
    <text evidence="3">The sequence shown here is derived from an EMBL/GenBank/DDBJ whole genome shotgun (WGS) entry which is preliminary data.</text>
</comment>
<dbReference type="Proteomes" id="UP000621510">
    <property type="component" value="Unassembled WGS sequence"/>
</dbReference>
<gene>
    <name evidence="3" type="ORF">JK364_23905</name>
</gene>
<evidence type="ECO:0000256" key="1">
    <source>
        <dbReference type="SAM" id="Coils"/>
    </source>
</evidence>
<feature type="region of interest" description="Disordered" evidence="2">
    <location>
        <begin position="75"/>
        <end position="95"/>
    </location>
</feature>
<accession>A0ABS1PTQ2</accession>
<name>A0ABS1PTQ2_9ACTN</name>
<dbReference type="RefSeq" id="WP_201853211.1">
    <property type="nucleotide sequence ID" value="NZ_JAERRG010000009.1"/>
</dbReference>
<evidence type="ECO:0000313" key="3">
    <source>
        <dbReference type="EMBL" id="MBL1115419.1"/>
    </source>
</evidence>
<protein>
    <recommendedName>
        <fullName evidence="5">DNA-binding protein</fullName>
    </recommendedName>
</protein>